<evidence type="ECO:0000313" key="3">
    <source>
        <dbReference type="EMBL" id="MFD1322589.1"/>
    </source>
</evidence>
<evidence type="ECO:0000256" key="1">
    <source>
        <dbReference type="SAM" id="MobiDB-lite"/>
    </source>
</evidence>
<comment type="caution">
    <text evidence="3">The sequence shown here is derived from an EMBL/GenBank/DDBJ whole genome shotgun (WGS) entry which is preliminary data.</text>
</comment>
<organism evidence="3 4">
    <name type="scientific">Micromonospora sonneratiae</name>
    <dbReference type="NCBI Taxonomy" id="1184706"/>
    <lineage>
        <taxon>Bacteria</taxon>
        <taxon>Bacillati</taxon>
        <taxon>Actinomycetota</taxon>
        <taxon>Actinomycetes</taxon>
        <taxon>Micromonosporales</taxon>
        <taxon>Micromonosporaceae</taxon>
        <taxon>Micromonospora</taxon>
    </lineage>
</organism>
<name>A0ABW3YH41_9ACTN</name>
<dbReference type="InterPro" id="IPR003382">
    <property type="entry name" value="Flavoprotein"/>
</dbReference>
<accession>A0ABW3YH41</accession>
<evidence type="ECO:0000313" key="4">
    <source>
        <dbReference type="Proteomes" id="UP001597260"/>
    </source>
</evidence>
<keyword evidence="4" id="KW-1185">Reference proteome</keyword>
<protein>
    <submittedName>
        <fullName evidence="3">Flavoprotein</fullName>
    </submittedName>
</protein>
<reference evidence="4" key="1">
    <citation type="journal article" date="2019" name="Int. J. Syst. Evol. Microbiol.">
        <title>The Global Catalogue of Microorganisms (GCM) 10K type strain sequencing project: providing services to taxonomists for standard genome sequencing and annotation.</title>
        <authorList>
            <consortium name="The Broad Institute Genomics Platform"/>
            <consortium name="The Broad Institute Genome Sequencing Center for Infectious Disease"/>
            <person name="Wu L."/>
            <person name="Ma J."/>
        </authorList>
    </citation>
    <scope>NUCLEOTIDE SEQUENCE [LARGE SCALE GENOMIC DNA]</scope>
    <source>
        <strain evidence="4">JCM 31037</strain>
    </source>
</reference>
<dbReference type="EMBL" id="JBHTMP010000022">
    <property type="protein sequence ID" value="MFD1322589.1"/>
    <property type="molecule type" value="Genomic_DNA"/>
</dbReference>
<evidence type="ECO:0000259" key="2">
    <source>
        <dbReference type="Pfam" id="PF02441"/>
    </source>
</evidence>
<dbReference type="Gene3D" id="3.40.50.1950">
    <property type="entry name" value="Flavin prenyltransferase-like"/>
    <property type="match status" value="1"/>
</dbReference>
<gene>
    <name evidence="3" type="ORF">ACFQ4H_15945</name>
</gene>
<proteinExistence type="predicted"/>
<feature type="domain" description="Flavoprotein" evidence="2">
    <location>
        <begin position="41"/>
        <end position="166"/>
    </location>
</feature>
<dbReference type="InterPro" id="IPR036551">
    <property type="entry name" value="Flavin_trans-like"/>
</dbReference>
<sequence length="215" mass="22563">MTRRSEVTGRVGQPRHVDSVPAPTGVDIESCHRGVLYAIACGSPLARDVGQLVALAQADGWDVCVVTTPDGRKFVDGPALARQTGHPVRTTYKNPGDPDVLPPPDAFVVGPATVNTVNKWAAGITDTLALGLLVEGQGRGLPIVAMPFTNAAMAGHPAFQESLARLRAWDVTVLFGDDVLPPHSPGTGERLLSRFPWHLALDALRARACVGGGGN</sequence>
<feature type="region of interest" description="Disordered" evidence="1">
    <location>
        <begin position="1"/>
        <end position="24"/>
    </location>
</feature>
<dbReference type="SUPFAM" id="SSF52507">
    <property type="entry name" value="Homo-oligomeric flavin-containing Cys decarboxylases, HFCD"/>
    <property type="match status" value="1"/>
</dbReference>
<dbReference type="Proteomes" id="UP001597260">
    <property type="component" value="Unassembled WGS sequence"/>
</dbReference>
<dbReference type="RefSeq" id="WP_377571747.1">
    <property type="nucleotide sequence ID" value="NZ_JBHTMP010000022.1"/>
</dbReference>
<dbReference type="Pfam" id="PF02441">
    <property type="entry name" value="Flavoprotein"/>
    <property type="match status" value="1"/>
</dbReference>